<dbReference type="InterPro" id="IPR009080">
    <property type="entry name" value="tRNAsynth_Ia_anticodon-bd"/>
</dbReference>
<keyword evidence="5" id="KW-0547">Nucleotide-binding</keyword>
<dbReference type="PANTHER" id="PTHR10890">
    <property type="entry name" value="CYSTEINYL-TRNA SYNTHETASE"/>
    <property type="match status" value="1"/>
</dbReference>
<name>A0A1I7ZB43_9BILA</name>
<dbReference type="AlphaFoldDB" id="A0A1I7ZB43"/>
<dbReference type="PRINTS" id="PR00983">
    <property type="entry name" value="TRNASYNTHCYS"/>
</dbReference>
<evidence type="ECO:0000256" key="12">
    <source>
        <dbReference type="SAM" id="MobiDB-lite"/>
    </source>
</evidence>
<dbReference type="GO" id="GO:0004817">
    <property type="term" value="F:cysteine-tRNA ligase activity"/>
    <property type="evidence" value="ECO:0007669"/>
    <property type="project" value="UniProtKB-EC"/>
</dbReference>
<keyword evidence="8" id="KW-0648">Protein biosynthesis</keyword>
<dbReference type="HAMAP" id="MF_00041">
    <property type="entry name" value="Cys_tRNA_synth"/>
    <property type="match status" value="1"/>
</dbReference>
<feature type="compositionally biased region" description="Basic and acidic residues" evidence="12">
    <location>
        <begin position="675"/>
        <end position="698"/>
    </location>
</feature>
<keyword evidence="3" id="KW-0436">Ligase</keyword>
<evidence type="ECO:0000313" key="14">
    <source>
        <dbReference type="Proteomes" id="UP000095287"/>
    </source>
</evidence>
<protein>
    <recommendedName>
        <fullName evidence="11">Cysteine--tRNA ligase, cytoplasmic</fullName>
        <ecNumber evidence="2">6.1.1.16</ecNumber>
    </recommendedName>
    <alternativeName>
        <fullName evidence="10">Cysteinyl-tRNA synthetase</fullName>
    </alternativeName>
</protein>
<keyword evidence="4" id="KW-0479">Metal-binding</keyword>
<feature type="region of interest" description="Disordered" evidence="12">
    <location>
        <begin position="675"/>
        <end position="707"/>
    </location>
</feature>
<dbReference type="Pfam" id="PF01406">
    <property type="entry name" value="tRNA-synt_1e"/>
    <property type="match status" value="1"/>
</dbReference>
<keyword evidence="14" id="KW-1185">Reference proteome</keyword>
<dbReference type="Proteomes" id="UP000095287">
    <property type="component" value="Unplaced"/>
</dbReference>
<dbReference type="InterPro" id="IPR014729">
    <property type="entry name" value="Rossmann-like_a/b/a_fold"/>
</dbReference>
<proteinExistence type="inferred from homology"/>
<keyword evidence="9" id="KW-0030">Aminoacyl-tRNA synthetase</keyword>
<dbReference type="GO" id="GO:0046872">
    <property type="term" value="F:metal ion binding"/>
    <property type="evidence" value="ECO:0007669"/>
    <property type="project" value="UniProtKB-KW"/>
</dbReference>
<dbReference type="InterPro" id="IPR032678">
    <property type="entry name" value="tRNA-synt_1_cat_dom"/>
</dbReference>
<dbReference type="SUPFAM" id="SSF52374">
    <property type="entry name" value="Nucleotidylyl transferase"/>
    <property type="match status" value="1"/>
</dbReference>
<dbReference type="WBParaSite" id="L893_g24578.t1">
    <property type="protein sequence ID" value="L893_g24578.t1"/>
    <property type="gene ID" value="L893_g24578"/>
</dbReference>
<dbReference type="Gene3D" id="3.40.50.620">
    <property type="entry name" value="HUPs"/>
    <property type="match status" value="2"/>
</dbReference>
<keyword evidence="7" id="KW-0067">ATP-binding</keyword>
<organism evidence="14 15">
    <name type="scientific">Steinernema glaseri</name>
    <dbReference type="NCBI Taxonomy" id="37863"/>
    <lineage>
        <taxon>Eukaryota</taxon>
        <taxon>Metazoa</taxon>
        <taxon>Ecdysozoa</taxon>
        <taxon>Nematoda</taxon>
        <taxon>Chromadorea</taxon>
        <taxon>Rhabditida</taxon>
        <taxon>Tylenchina</taxon>
        <taxon>Panagrolaimomorpha</taxon>
        <taxon>Strongyloidoidea</taxon>
        <taxon>Steinernematidae</taxon>
        <taxon>Steinernema</taxon>
    </lineage>
</organism>
<evidence type="ECO:0000259" key="13">
    <source>
        <dbReference type="Pfam" id="PF01406"/>
    </source>
</evidence>
<reference evidence="15" key="1">
    <citation type="submission" date="2016-11" db="UniProtKB">
        <authorList>
            <consortium name="WormBaseParasite"/>
        </authorList>
    </citation>
    <scope>IDENTIFICATION</scope>
</reference>
<evidence type="ECO:0000256" key="6">
    <source>
        <dbReference type="ARBA" id="ARBA00022833"/>
    </source>
</evidence>
<evidence type="ECO:0000256" key="1">
    <source>
        <dbReference type="ARBA" id="ARBA00001947"/>
    </source>
</evidence>
<dbReference type="GO" id="GO:0005737">
    <property type="term" value="C:cytoplasm"/>
    <property type="evidence" value="ECO:0007669"/>
    <property type="project" value="TreeGrafter"/>
</dbReference>
<evidence type="ECO:0000256" key="10">
    <source>
        <dbReference type="ARBA" id="ARBA00031499"/>
    </source>
</evidence>
<evidence type="ECO:0000256" key="4">
    <source>
        <dbReference type="ARBA" id="ARBA00022723"/>
    </source>
</evidence>
<evidence type="ECO:0000256" key="2">
    <source>
        <dbReference type="ARBA" id="ARBA00012832"/>
    </source>
</evidence>
<dbReference type="GO" id="GO:0006423">
    <property type="term" value="P:cysteinyl-tRNA aminoacylation"/>
    <property type="evidence" value="ECO:0007669"/>
    <property type="project" value="InterPro"/>
</dbReference>
<evidence type="ECO:0000256" key="3">
    <source>
        <dbReference type="ARBA" id="ARBA00022598"/>
    </source>
</evidence>
<feature type="domain" description="tRNA synthetases class I catalytic" evidence="13">
    <location>
        <begin position="35"/>
        <end position="454"/>
    </location>
</feature>
<dbReference type="SUPFAM" id="SSF47323">
    <property type="entry name" value="Anticodon-binding domain of a subclass of class I aminoacyl-tRNA synthetases"/>
    <property type="match status" value="1"/>
</dbReference>
<evidence type="ECO:0000256" key="9">
    <source>
        <dbReference type="ARBA" id="ARBA00023146"/>
    </source>
</evidence>
<sequence>MAEGKRSQPVWKSPSPPEEPRLHLYNSFTRRKELFVPLNPHQIKFYVCGPTVYDSAHMGHARAYLSFDILRRVLSGYFNYDVLFVMNITDIDDKIIRRARQGHLFANYLKEKGQNYKEVHEDIMHSLQKFLEKCTKEEDPDKKKMYGEMINKIKQSAEKLEQSLQKNGDSLGSQEFSEVFNELVSRSRDVLSDWLDSKLDHTVTEQSIFDSLARKYESEFLTDMKNLNVLPPNVLTRVSEYIPEIIDFIKTVIDNGYAYKTADGSVYFNTVKFDSKDNHFYAKLVPEAYGDTNSFLKNMKESEGELSMNDAQQQQKINPSDFALWKASKAGEPFWESPWGKGRPGWHIECSAMCTKVCGDTLDIHGGGADLKFPHHDNEIAQCEAYFDSDRWVNYFLHCGTLRIAGSKMSKSLKNFISINKALETYTARQLRILFLMSNWPDILDYNGASMERAIQFEKLAGEFFLLVKDLIYKTKADNDTEGNKGRMFKKFGSAELELEAKFREKQTEIHIALCDSVDTRTAIEKLRDLINLGNAYIAFKGQDANCVLVSDIGEYITWLLKVFGAIPPHVQLGYPVSSGDDECQGKEEILMPYLNSYANFREDIRQGIIKAKEIKEARSTILNLCDNLRDEELPKLGVRLEDKEGRPCVKYVNPDELKREMELKKQAEDAKLAEKLRRDKEREAKEAEREAKKRVNPKDLFTTGPDAALYSKFDERGVPTHLADGEEISKKQQKKLEKLYELQKKNYEQAMKKGTSG</sequence>
<evidence type="ECO:0000256" key="5">
    <source>
        <dbReference type="ARBA" id="ARBA00022741"/>
    </source>
</evidence>
<dbReference type="CDD" id="cd00672">
    <property type="entry name" value="CysRS_core"/>
    <property type="match status" value="1"/>
</dbReference>
<dbReference type="InterPro" id="IPR024909">
    <property type="entry name" value="Cys-tRNA/MSH_ligase"/>
</dbReference>
<dbReference type="GO" id="GO:0005524">
    <property type="term" value="F:ATP binding"/>
    <property type="evidence" value="ECO:0007669"/>
    <property type="project" value="UniProtKB-KW"/>
</dbReference>
<evidence type="ECO:0000256" key="8">
    <source>
        <dbReference type="ARBA" id="ARBA00022917"/>
    </source>
</evidence>
<dbReference type="InterPro" id="IPR015803">
    <property type="entry name" value="Cys-tRNA-ligase"/>
</dbReference>
<evidence type="ECO:0000256" key="7">
    <source>
        <dbReference type="ARBA" id="ARBA00022840"/>
    </source>
</evidence>
<keyword evidence="6" id="KW-0862">Zinc</keyword>
<dbReference type="EC" id="6.1.1.16" evidence="2"/>
<evidence type="ECO:0000256" key="11">
    <source>
        <dbReference type="ARBA" id="ARBA00039362"/>
    </source>
</evidence>
<accession>A0A1I7ZB43</accession>
<evidence type="ECO:0000313" key="15">
    <source>
        <dbReference type="WBParaSite" id="L893_g24578.t1"/>
    </source>
</evidence>
<dbReference type="NCBIfam" id="TIGR00435">
    <property type="entry name" value="cysS"/>
    <property type="match status" value="1"/>
</dbReference>
<dbReference type="PANTHER" id="PTHR10890:SF3">
    <property type="entry name" value="CYSTEINE--TRNA LIGASE, CYTOPLASMIC"/>
    <property type="match status" value="1"/>
</dbReference>
<comment type="cofactor">
    <cofactor evidence="1">
        <name>Zn(2+)</name>
        <dbReference type="ChEBI" id="CHEBI:29105"/>
    </cofactor>
</comment>